<gene>
    <name evidence="1" type="ORF">UFOPK3992_00632</name>
</gene>
<proteinExistence type="predicted"/>
<reference evidence="1" key="1">
    <citation type="submission" date="2020-05" db="EMBL/GenBank/DDBJ databases">
        <authorList>
            <person name="Chiriac C."/>
            <person name="Salcher M."/>
            <person name="Ghai R."/>
            <person name="Kavagutti S V."/>
        </authorList>
    </citation>
    <scope>NUCLEOTIDE SEQUENCE</scope>
</reference>
<sequence length="56" mass="6261">MVGRNSTVGVGAICHGHRKRICQRDGYVVDRRDVLLMSGNVATPEYLQLALTLRYT</sequence>
<protein>
    <submittedName>
        <fullName evidence="1">Unannotated protein</fullName>
    </submittedName>
</protein>
<evidence type="ECO:0000313" key="1">
    <source>
        <dbReference type="EMBL" id="CAB5000918.1"/>
    </source>
</evidence>
<name>A0A6J7P7F9_9ZZZZ</name>
<dbReference type="AlphaFoldDB" id="A0A6J7P7F9"/>
<organism evidence="1">
    <name type="scientific">freshwater metagenome</name>
    <dbReference type="NCBI Taxonomy" id="449393"/>
    <lineage>
        <taxon>unclassified sequences</taxon>
        <taxon>metagenomes</taxon>
        <taxon>ecological metagenomes</taxon>
    </lineage>
</organism>
<dbReference type="EMBL" id="CAFBOZ010000072">
    <property type="protein sequence ID" value="CAB5000918.1"/>
    <property type="molecule type" value="Genomic_DNA"/>
</dbReference>
<accession>A0A6J7P7F9</accession>